<reference evidence="2 3" key="1">
    <citation type="submission" date="2019-03" db="EMBL/GenBank/DDBJ databases">
        <title>Above-ground endophytic microbial communities from plants in different locations in the United States.</title>
        <authorList>
            <person name="Frank C."/>
        </authorList>
    </citation>
    <scope>NUCLEOTIDE SEQUENCE [LARGE SCALE GENOMIC DNA]</scope>
    <source>
        <strain evidence="2 3">LP_2_YM</strain>
    </source>
</reference>
<sequence>MKVVVFGGTGFTGSHIIEQLILEGHAVTIATQETDDIIFFRGLVANIVQFNKKDTSLIQQIIKGHDVVYNLSIEDKLHTNFLEDIEEEIEFTKKLIISSAVARIPRFIHLSSILIYDFQKEDSIDESYVSKPEYQIQKLVVKWEKKVHEVGQQNEIKTCILRPAISIGTRDRSSLFTRLLESHSNNLYPLIECGNTKVSLIDARDIGRAMVWLGTYECNNNDNEVFLVKGFNTTWYQLKQMIDTVIGNESQTIYLPKNLTNDQIRMYNLTPFTVKAFSANRLINDNKIRKKGFITKYNFEDTIRNIL</sequence>
<dbReference type="InterPro" id="IPR051783">
    <property type="entry name" value="NAD(P)-dependent_oxidoreduct"/>
</dbReference>
<dbReference type="Pfam" id="PF01370">
    <property type="entry name" value="Epimerase"/>
    <property type="match status" value="1"/>
</dbReference>
<gene>
    <name evidence="2" type="ORF">EC910_12357</name>
</gene>
<evidence type="ECO:0000313" key="3">
    <source>
        <dbReference type="Proteomes" id="UP000295285"/>
    </source>
</evidence>
<proteinExistence type="predicted"/>
<dbReference type="InterPro" id="IPR036291">
    <property type="entry name" value="NAD(P)-bd_dom_sf"/>
</dbReference>
<dbReference type="Proteomes" id="UP000295285">
    <property type="component" value="Unassembled WGS sequence"/>
</dbReference>
<name>A0A4R4B2P4_BACTU</name>
<dbReference type="PANTHER" id="PTHR48079:SF6">
    <property type="entry name" value="NAD(P)-BINDING DOMAIN-CONTAINING PROTEIN-RELATED"/>
    <property type="match status" value="1"/>
</dbReference>
<dbReference type="Gene3D" id="3.40.50.720">
    <property type="entry name" value="NAD(P)-binding Rossmann-like Domain"/>
    <property type="match status" value="1"/>
</dbReference>
<dbReference type="GO" id="GO:0004029">
    <property type="term" value="F:aldehyde dehydrogenase (NAD+) activity"/>
    <property type="evidence" value="ECO:0007669"/>
    <property type="project" value="TreeGrafter"/>
</dbReference>
<organism evidence="2 3">
    <name type="scientific">Bacillus thuringiensis</name>
    <dbReference type="NCBI Taxonomy" id="1428"/>
    <lineage>
        <taxon>Bacteria</taxon>
        <taxon>Bacillati</taxon>
        <taxon>Bacillota</taxon>
        <taxon>Bacilli</taxon>
        <taxon>Bacillales</taxon>
        <taxon>Bacillaceae</taxon>
        <taxon>Bacillus</taxon>
        <taxon>Bacillus cereus group</taxon>
    </lineage>
</organism>
<protein>
    <submittedName>
        <fullName evidence="2">Nucleoside-diphosphate-sugar epimerase</fullName>
    </submittedName>
</protein>
<dbReference type="GO" id="GO:0005737">
    <property type="term" value="C:cytoplasm"/>
    <property type="evidence" value="ECO:0007669"/>
    <property type="project" value="TreeGrafter"/>
</dbReference>
<dbReference type="EMBL" id="SMDG01000023">
    <property type="protein sequence ID" value="TCW47741.1"/>
    <property type="molecule type" value="Genomic_DNA"/>
</dbReference>
<feature type="domain" description="NAD-dependent epimerase/dehydratase" evidence="1">
    <location>
        <begin position="3"/>
        <end position="223"/>
    </location>
</feature>
<evidence type="ECO:0000259" key="1">
    <source>
        <dbReference type="Pfam" id="PF01370"/>
    </source>
</evidence>
<evidence type="ECO:0000313" key="2">
    <source>
        <dbReference type="EMBL" id="TCW47741.1"/>
    </source>
</evidence>
<accession>A0A4R4B2P4</accession>
<dbReference type="SUPFAM" id="SSF51735">
    <property type="entry name" value="NAD(P)-binding Rossmann-fold domains"/>
    <property type="match status" value="1"/>
</dbReference>
<comment type="caution">
    <text evidence="2">The sequence shown here is derived from an EMBL/GenBank/DDBJ whole genome shotgun (WGS) entry which is preliminary data.</text>
</comment>
<dbReference type="AlphaFoldDB" id="A0A4R4B2P4"/>
<dbReference type="InterPro" id="IPR001509">
    <property type="entry name" value="Epimerase_deHydtase"/>
</dbReference>
<dbReference type="RefSeq" id="WP_131934891.1">
    <property type="nucleotide sequence ID" value="NZ_SMDF01000024.1"/>
</dbReference>
<dbReference type="PANTHER" id="PTHR48079">
    <property type="entry name" value="PROTEIN YEEZ"/>
    <property type="match status" value="1"/>
</dbReference>